<dbReference type="GO" id="GO:0006046">
    <property type="term" value="P:N-acetylglucosamine catabolic process"/>
    <property type="evidence" value="ECO:0007669"/>
    <property type="project" value="TreeGrafter"/>
</dbReference>
<dbReference type="RefSeq" id="WP_199019858.1">
    <property type="nucleotide sequence ID" value="NZ_JAELUP010000065.1"/>
</dbReference>
<feature type="binding site" evidence="11">
    <location>
        <position position="233"/>
    </location>
    <ligand>
        <name>substrate</name>
    </ligand>
</feature>
<feature type="binding site" evidence="11">
    <location>
        <begin position="314"/>
        <end position="316"/>
    </location>
    <ligand>
        <name>substrate</name>
    </ligand>
</feature>
<dbReference type="Proteomes" id="UP000640274">
    <property type="component" value="Unassembled WGS sequence"/>
</dbReference>
<evidence type="ECO:0000256" key="6">
    <source>
        <dbReference type="ARBA" id="ARBA00023277"/>
    </source>
</evidence>
<keyword evidence="4 12" id="KW-0479">Metal-binding</keyword>
<dbReference type="PANTHER" id="PTHR11113:SF14">
    <property type="entry name" value="N-ACETYLGLUCOSAMINE-6-PHOSPHATE DEACETYLASE"/>
    <property type="match status" value="1"/>
</dbReference>
<dbReference type="SUPFAM" id="SSF51556">
    <property type="entry name" value="Metallo-dependent hydrolases"/>
    <property type="match status" value="1"/>
</dbReference>
<dbReference type="SUPFAM" id="SSF51338">
    <property type="entry name" value="Composite domain of metallo-dependent hydrolases"/>
    <property type="match status" value="1"/>
</dbReference>
<dbReference type="GO" id="GO:0046872">
    <property type="term" value="F:metal ion binding"/>
    <property type="evidence" value="ECO:0007669"/>
    <property type="project" value="UniProtKB-KW"/>
</dbReference>
<keyword evidence="15" id="KW-1185">Reference proteome</keyword>
<evidence type="ECO:0000256" key="8">
    <source>
        <dbReference type="ARBA" id="ARBA00060590"/>
    </source>
</evidence>
<protein>
    <recommendedName>
        <fullName evidence="3">N-acetylglucosamine-6-phosphate deacetylase</fullName>
        <ecNumber evidence="2">3.5.1.25</ecNumber>
    </recommendedName>
</protein>
<dbReference type="PANTHER" id="PTHR11113">
    <property type="entry name" value="N-ACETYLGLUCOSAMINE-6-PHOSPHATE DEACETYLASE"/>
    <property type="match status" value="1"/>
</dbReference>
<dbReference type="FunFam" id="3.20.20.140:FF:000004">
    <property type="entry name" value="N-acetylglucosamine-6-phosphate deacetylase"/>
    <property type="match status" value="1"/>
</dbReference>
<reference evidence="14" key="1">
    <citation type="submission" date="2020-12" db="EMBL/GenBank/DDBJ databases">
        <authorList>
            <person name="Huq M.A."/>
        </authorList>
    </citation>
    <scope>NUCLEOTIDE SEQUENCE</scope>
    <source>
        <strain evidence="14">MAHUQ-46</strain>
    </source>
</reference>
<comment type="catalytic activity">
    <reaction evidence="7">
        <text>N-acetyl-D-glucosamine 6-phosphate + H2O = D-glucosamine 6-phosphate + acetate</text>
        <dbReference type="Rhea" id="RHEA:22936"/>
        <dbReference type="ChEBI" id="CHEBI:15377"/>
        <dbReference type="ChEBI" id="CHEBI:30089"/>
        <dbReference type="ChEBI" id="CHEBI:57513"/>
        <dbReference type="ChEBI" id="CHEBI:58725"/>
        <dbReference type="EC" id="3.5.1.25"/>
    </reaction>
</comment>
<feature type="binding site" evidence="11">
    <location>
        <begin position="225"/>
        <end position="226"/>
    </location>
    <ligand>
        <name>substrate</name>
    </ligand>
</feature>
<feature type="binding site" evidence="11">
    <location>
        <position position="257"/>
    </location>
    <ligand>
        <name>substrate</name>
    </ligand>
</feature>
<organism evidence="14 15">
    <name type="scientific">Paenibacillus roseus</name>
    <dbReference type="NCBI Taxonomy" id="2798579"/>
    <lineage>
        <taxon>Bacteria</taxon>
        <taxon>Bacillati</taxon>
        <taxon>Bacillota</taxon>
        <taxon>Bacilli</taxon>
        <taxon>Bacillales</taxon>
        <taxon>Paenibacillaceae</taxon>
        <taxon>Paenibacillus</taxon>
    </lineage>
</organism>
<accession>A0A934J2D5</accession>
<comment type="cofactor">
    <cofactor evidence="12">
        <name>a divalent metal cation</name>
        <dbReference type="ChEBI" id="CHEBI:60240"/>
    </cofactor>
    <text evidence="12">Binds 1 divalent metal cation per subunit.</text>
</comment>
<dbReference type="InterPro" id="IPR003764">
    <property type="entry name" value="GlcNAc_6-P_deAcase"/>
</dbReference>
<evidence type="ECO:0000256" key="12">
    <source>
        <dbReference type="PIRSR" id="PIRSR038994-3"/>
    </source>
</evidence>
<dbReference type="GO" id="GO:0008448">
    <property type="term" value="F:N-acetylglucosamine-6-phosphate deacetylase activity"/>
    <property type="evidence" value="ECO:0007669"/>
    <property type="project" value="UniProtKB-EC"/>
</dbReference>
<evidence type="ECO:0000256" key="2">
    <source>
        <dbReference type="ARBA" id="ARBA00011899"/>
    </source>
</evidence>
<dbReference type="CDD" id="cd00854">
    <property type="entry name" value="NagA"/>
    <property type="match status" value="1"/>
</dbReference>
<comment type="caution">
    <text evidence="14">The sequence shown here is derived from an EMBL/GenBank/DDBJ whole genome shotgun (WGS) entry which is preliminary data.</text>
</comment>
<dbReference type="InterPro" id="IPR006680">
    <property type="entry name" value="Amidohydro-rel"/>
</dbReference>
<feature type="binding site" evidence="12">
    <location>
        <position position="201"/>
    </location>
    <ligand>
        <name>Zn(2+)</name>
        <dbReference type="ChEBI" id="CHEBI:29105"/>
    </ligand>
</feature>
<dbReference type="PIRSF" id="PIRSF038994">
    <property type="entry name" value="NagA"/>
    <property type="match status" value="1"/>
</dbReference>
<dbReference type="Gene3D" id="3.20.20.140">
    <property type="entry name" value="Metal-dependent hydrolases"/>
    <property type="match status" value="1"/>
</dbReference>
<dbReference type="AlphaFoldDB" id="A0A934J2D5"/>
<feature type="binding site" evidence="12">
    <location>
        <position position="135"/>
    </location>
    <ligand>
        <name>Zn(2+)</name>
        <dbReference type="ChEBI" id="CHEBI:29105"/>
    </ligand>
</feature>
<gene>
    <name evidence="14" type="primary">nagA</name>
    <name evidence="14" type="ORF">JFN88_12185</name>
</gene>
<evidence type="ECO:0000256" key="5">
    <source>
        <dbReference type="ARBA" id="ARBA00022801"/>
    </source>
</evidence>
<comment type="similarity">
    <text evidence="1 9">Belongs to the metallo-dependent hydrolases superfamily. NagA family.</text>
</comment>
<feature type="active site" description="Proton donor/acceptor" evidence="10">
    <location>
        <position position="280"/>
    </location>
</feature>
<comment type="pathway">
    <text evidence="8">Amino-sugar metabolism; N-acetylneuraminate degradation; D-fructose 6-phosphate from N-acetylneuraminate: step 4/5.</text>
</comment>
<dbReference type="EMBL" id="JAELUP010000065">
    <property type="protein sequence ID" value="MBJ6362024.1"/>
    <property type="molecule type" value="Genomic_DNA"/>
</dbReference>
<dbReference type="InterPro" id="IPR032466">
    <property type="entry name" value="Metal_Hydrolase"/>
</dbReference>
<evidence type="ECO:0000256" key="1">
    <source>
        <dbReference type="ARBA" id="ARBA00010716"/>
    </source>
</evidence>
<evidence type="ECO:0000259" key="13">
    <source>
        <dbReference type="Pfam" id="PF01979"/>
    </source>
</evidence>
<evidence type="ECO:0000313" key="15">
    <source>
        <dbReference type="Proteomes" id="UP000640274"/>
    </source>
</evidence>
<dbReference type="EC" id="3.5.1.25" evidence="2"/>
<evidence type="ECO:0000256" key="10">
    <source>
        <dbReference type="PIRSR" id="PIRSR038994-1"/>
    </source>
</evidence>
<feature type="domain" description="Amidohydrolase-related" evidence="13">
    <location>
        <begin position="56"/>
        <end position="384"/>
    </location>
</feature>
<evidence type="ECO:0000256" key="7">
    <source>
        <dbReference type="ARBA" id="ARBA00047647"/>
    </source>
</evidence>
<evidence type="ECO:0000313" key="14">
    <source>
        <dbReference type="EMBL" id="MBJ6362024.1"/>
    </source>
</evidence>
<feature type="binding site" evidence="12">
    <location>
        <position position="222"/>
    </location>
    <ligand>
        <name>Zn(2+)</name>
        <dbReference type="ChEBI" id="CHEBI:29105"/>
    </ligand>
</feature>
<dbReference type="Pfam" id="PF01979">
    <property type="entry name" value="Amidohydro_1"/>
    <property type="match status" value="1"/>
</dbReference>
<keyword evidence="5 9" id="KW-0378">Hydrolase</keyword>
<dbReference type="Gene3D" id="2.30.40.10">
    <property type="entry name" value="Urease, subunit C, domain 1"/>
    <property type="match status" value="1"/>
</dbReference>
<sequence length="389" mass="41820">MEHGSNWYIHNVHLILENSIDKGALTVEDGIIAAVHIGEEAEAPEGATVIDGEGGYMLPGFIDMHVHGGDGSEYMNISLEGYEAISRFHASQGTTGLLATTVTASREDIEGVLACAAEFQEHSGAYARLIGVHLEGPFISPKWPGAQNPAYIAKPQLSWVKSWNEHYPGLIRQLTLAPEAEGAMELISWLDKHGIIAAAGHTDADYETIVEAAEHGLSQAVHVFNAMTPLHHRKPGTAGAVLTQDSICAEVIADGHHVHPAAIRLLLKAKPAEQVVLITDAMSAAGLGDGCYKLGELDVHVKGGVATLAKEGNLAGSTLTMIQAFRYILEHSDLEPWQASRLASGNPARRLHIWEQTGSIAEGKLADLVWTDNEFRIRKTWVSGLAVNE</sequence>
<evidence type="ECO:0000256" key="9">
    <source>
        <dbReference type="PIRNR" id="PIRNR038994"/>
    </source>
</evidence>
<name>A0A934J2D5_9BACL</name>
<proteinExistence type="inferred from homology"/>
<evidence type="ECO:0000256" key="4">
    <source>
        <dbReference type="ARBA" id="ARBA00022723"/>
    </source>
</evidence>
<dbReference type="NCBIfam" id="TIGR00221">
    <property type="entry name" value="nagA"/>
    <property type="match status" value="1"/>
</dbReference>
<keyword evidence="6 9" id="KW-0119">Carbohydrate metabolism</keyword>
<feature type="binding site" evidence="11">
    <location>
        <position position="146"/>
    </location>
    <ligand>
        <name>substrate</name>
    </ligand>
</feature>
<evidence type="ECO:0000256" key="11">
    <source>
        <dbReference type="PIRSR" id="PIRSR038994-2"/>
    </source>
</evidence>
<evidence type="ECO:0000256" key="3">
    <source>
        <dbReference type="ARBA" id="ARBA00018029"/>
    </source>
</evidence>
<dbReference type="InterPro" id="IPR011059">
    <property type="entry name" value="Metal-dep_hydrolase_composite"/>
</dbReference>